<dbReference type="InterPro" id="IPR050179">
    <property type="entry name" value="Trans_hexapeptide_repeat"/>
</dbReference>
<gene>
    <name evidence="3" type="ORF">DO83_03610</name>
</gene>
<keyword evidence="2" id="KW-0677">Repeat</keyword>
<dbReference type="RefSeq" id="WP_077325702.1">
    <property type="nucleotide sequence ID" value="NZ_CP012098.1"/>
</dbReference>
<sequence length="215" mass="24141">MLNRILFFFQKIKIRRDWKKNNKKNKTTLGIITNRAYINFVKNGGIVVGKNTYGRLNVNYTGAKEEKLIIGANCSIAGSSNFLLGGEHDYSKITMYPYSYRIFGMKNDVKTKGPIIVEDEVWIGDDSWIKSGVHIGKGAIIATGAVVTKDVPPYAIVGGVPAQIIKYRFSEEIINKIIDVNLSELNIPKEAIGLLDTSLTEKNIDLILERIRQYI</sequence>
<dbReference type="EMBL" id="CP012098">
    <property type="protein sequence ID" value="AQP38773.1"/>
    <property type="molecule type" value="Genomic_DNA"/>
</dbReference>
<dbReference type="Pfam" id="PF14602">
    <property type="entry name" value="Hexapep_2"/>
    <property type="match status" value="1"/>
</dbReference>
<dbReference type="InterPro" id="IPR001451">
    <property type="entry name" value="Hexapep"/>
</dbReference>
<name>A0A1Q2C4V8_ANAHA</name>
<evidence type="ECO:0000256" key="2">
    <source>
        <dbReference type="ARBA" id="ARBA00022737"/>
    </source>
</evidence>
<dbReference type="PANTHER" id="PTHR43300:SF11">
    <property type="entry name" value="ACETYLTRANSFERASE RV3034C-RELATED"/>
    <property type="match status" value="1"/>
</dbReference>
<reference evidence="3 4" key="1">
    <citation type="journal article" date="2016" name="Sci. Rep.">
        <title>Accelerated dysbiosis of gut microbiota during aggravation of DSS-induced colitis by a butyrate-producing bacterium.</title>
        <authorList>
            <person name="Zhang Q."/>
            <person name="Wu Y."/>
            <person name="Wang J."/>
            <person name="Wu G."/>
            <person name="Long W."/>
            <person name="Xue Z."/>
            <person name="Wang L."/>
            <person name="Zhang X."/>
            <person name="Pang X."/>
            <person name="Zhao Y."/>
            <person name="Zhao L."/>
            <person name="Zhang C."/>
        </authorList>
    </citation>
    <scope>NUCLEOTIDE SEQUENCE [LARGE SCALE GENOMIC DNA]</scope>
    <source>
        <strain evidence="3 4">BPB5</strain>
    </source>
</reference>
<dbReference type="PROSITE" id="PS00101">
    <property type="entry name" value="HEXAPEP_TRANSFERASES"/>
    <property type="match status" value="1"/>
</dbReference>
<protein>
    <submittedName>
        <fullName evidence="3">Acetyltransferase</fullName>
    </submittedName>
</protein>
<dbReference type="AlphaFoldDB" id="A0A1Q2C4V8"/>
<dbReference type="InterPro" id="IPR011004">
    <property type="entry name" value="Trimer_LpxA-like_sf"/>
</dbReference>
<proteinExistence type="predicted"/>
<accession>A0A1Q2C4V8</accession>
<evidence type="ECO:0000256" key="1">
    <source>
        <dbReference type="ARBA" id="ARBA00022679"/>
    </source>
</evidence>
<dbReference type="Proteomes" id="UP000188159">
    <property type="component" value="Chromosome"/>
</dbReference>
<dbReference type="SUPFAM" id="SSF51161">
    <property type="entry name" value="Trimeric LpxA-like enzymes"/>
    <property type="match status" value="1"/>
</dbReference>
<dbReference type="InterPro" id="IPR018357">
    <property type="entry name" value="Hexapep_transf_CS"/>
</dbReference>
<keyword evidence="1 3" id="KW-0808">Transferase</keyword>
<evidence type="ECO:0000313" key="3">
    <source>
        <dbReference type="EMBL" id="AQP38773.1"/>
    </source>
</evidence>
<dbReference type="PANTHER" id="PTHR43300">
    <property type="entry name" value="ACETYLTRANSFERASE"/>
    <property type="match status" value="1"/>
</dbReference>
<dbReference type="GO" id="GO:0016740">
    <property type="term" value="F:transferase activity"/>
    <property type="evidence" value="ECO:0007669"/>
    <property type="project" value="UniProtKB-KW"/>
</dbReference>
<dbReference type="Gene3D" id="2.160.10.10">
    <property type="entry name" value="Hexapeptide repeat proteins"/>
    <property type="match status" value="1"/>
</dbReference>
<organism evidence="3 4">
    <name type="scientific">Anaerostipes hadrus</name>
    <dbReference type="NCBI Taxonomy" id="649756"/>
    <lineage>
        <taxon>Bacteria</taxon>
        <taxon>Bacillati</taxon>
        <taxon>Bacillota</taxon>
        <taxon>Clostridia</taxon>
        <taxon>Lachnospirales</taxon>
        <taxon>Lachnospiraceae</taxon>
        <taxon>Anaerostipes</taxon>
    </lineage>
</organism>
<evidence type="ECO:0000313" key="4">
    <source>
        <dbReference type="Proteomes" id="UP000188159"/>
    </source>
</evidence>
<dbReference type="CDD" id="cd03349">
    <property type="entry name" value="LbH_XAT"/>
    <property type="match status" value="1"/>
</dbReference>